<dbReference type="Proteomes" id="UP001165085">
    <property type="component" value="Unassembled WGS sequence"/>
</dbReference>
<organism evidence="2 3">
    <name type="scientific">Triparma strigata</name>
    <dbReference type="NCBI Taxonomy" id="1606541"/>
    <lineage>
        <taxon>Eukaryota</taxon>
        <taxon>Sar</taxon>
        <taxon>Stramenopiles</taxon>
        <taxon>Ochrophyta</taxon>
        <taxon>Bolidophyceae</taxon>
        <taxon>Parmales</taxon>
        <taxon>Triparmaceae</taxon>
        <taxon>Triparma</taxon>
    </lineage>
</organism>
<feature type="compositionally biased region" description="Low complexity" evidence="1">
    <location>
        <begin position="944"/>
        <end position="953"/>
    </location>
</feature>
<evidence type="ECO:0000256" key="1">
    <source>
        <dbReference type="SAM" id="MobiDB-lite"/>
    </source>
</evidence>
<name>A0A9W7EX00_9STRA</name>
<sequence length="1772" mass="187763">MKIDPQSFLLFLTSSSSSDSKTSALIHDFLEYADNPGKPYDSKTDEKTDSGDSTIRTFTQQLQTIINAWGGEPGEAHRITTFYLHHSLSLSTYLSKTSPLADASPGSLPTPEQRVPLTNNLLLPLFNYYTSSRLAVVKALRHLTESNNQDISQEQHSQIASIALKRLSGITKRRALTPLEVSSLSLPSPITEGNTVSEITSLIEVLETSTLILPPPATQIPLLVNLHPYIQNFFPPSSSPLDVLLSASLTGGKDGNLNSVLKSDKVDLKEWLKDKNLPLCKMRLGCLIMLDDEADKSSANSLITSGNSTGFLPSLLTSRPNNPLRPLITELVYTLYLSPTSTSTLTPSDLKVLCEVYSLTMGSTNWSTYPKTVSIGCYLLDSLRCIEPLPVLEVVMFCEREGVKVEEVVGKERFVGEVKNKGGKEVWEVMARLAEKDESTRRTFRVWFEHPDEGILLPTGPGLPNLLKAIDARNEERWGRKARECYQTLKTSPTEQASCLLLIPILLSVDPSLAPSLFSTCVDVLITLSTTPQNYNTLTLCFVQMRTCLLTLEVTEARRLCSKSLQSPKLIHALSSSLTFPVTTALKGSERIGHLTPKSGWDLTLGALGSSSPDIARGALKCVNCAVRLWEVMAELCDTGGLAKTMPGINGELDVSYSADSVADVLSFSSSSISFSRPNTFTSNSSQSSRSRPRVSTLGLIANYTLGGGGVKGAWNVIKGVMEKGGVSVADLVDVHVLIEGVKDALKESHENCEAVDFLKSAVEGNYDVAALILSDPKICGVLLWTRATPLRVASSCASIIATVWESPPHSALSSCVPPLLTDPELVPTLIKTVVEPLPPYPDVGSSESEVDNYATLCSLKSSCIRAVAVELWRGGGGSEGRKTLLDNFENLTREFMGYSPALLSTPPGHVIHEAVTRYAASQACLVKSWGIVVTSFLGKLEPSITSPSSTSPGRKRSSSGGEGSGAMSIDRTGMITRIADVLAHASSTSSGFDAIMSTENIRDEPIKITNGGGYMSSATLALLPPPPPSTYNGALVAVEVSELLCSFVAHSPSPEIFVPLESACRLLFKDTEMARRNVDIAAREGAETGERIASEISQRLRLRLLTVALATVNATGVEGIEDDDGVRSRMVTVCCGVLSSGSVSSSTSSSMDLENEDKKIDERQSTAGSEAAKLFEVTVALLTSLLPQEEGPYAREYVQAIKRGTGVENMLRWVGSGENAWSGVGASVAEGTGAVVNFLRTASASSADVAMHLNADVGVCRALCNGLGGYKGTCEHRGYVVVLKNDEKGGLGGELSYKKSFVADPSFGVWIDVIKAVSCGVSAAGDNPGVSVGAVEFLCQYAELFLKCLGSAIPTNGNKFTVQGLLEISAICDLLSVLASSEEGWKRVKEMGGVGDKLIASIINVTRDLCCFLGSSVIARQILGSSGQTPTSRHEAISYAHSASSSILAVTPTDQSDATIVAGGPRASGSGAAFDSVFHRKIEELASSALLHCVAAITRSHPANRSYVGFTVEESSMLDLTSCVKVGSMVGVRFGGGSGVGGGEQLGEVVGKNDSNNTIDVRFGESVDNNIPAFRVCGVEDSALRKPVMGLSSGGNGVDEIWKGELCIGHLGLAVRWCKGFWLNSENRGKAGLDIKGLAERLVVLLACELGLGGESSSLVGADEKLCMMIFSLFGDGGQSDRARGGGRGSSGPPGGVFGSGMQALLGRDCFDLVGGNLIEFFKQGVAMANAEALSRRGGGGMGMGMGMGGGSVGAGRSRSASSIGGIWDLV</sequence>
<dbReference type="OrthoDB" id="10688506at2759"/>
<accession>A0A9W7EX00</accession>
<feature type="region of interest" description="Disordered" evidence="1">
    <location>
        <begin position="944"/>
        <end position="969"/>
    </location>
</feature>
<comment type="caution">
    <text evidence="2">The sequence shown here is derived from an EMBL/GenBank/DDBJ whole genome shotgun (WGS) entry which is preliminary data.</text>
</comment>
<gene>
    <name evidence="2" type="ORF">TrST_g7749</name>
</gene>
<proteinExistence type="predicted"/>
<dbReference type="EMBL" id="BRXY01000436">
    <property type="protein sequence ID" value="GMH94863.1"/>
    <property type="molecule type" value="Genomic_DNA"/>
</dbReference>
<reference evidence="3" key="1">
    <citation type="journal article" date="2023" name="Commun. Biol.">
        <title>Genome analysis of Parmales, the sister group of diatoms, reveals the evolutionary specialization of diatoms from phago-mixotrophs to photoautotrophs.</title>
        <authorList>
            <person name="Ban H."/>
            <person name="Sato S."/>
            <person name="Yoshikawa S."/>
            <person name="Yamada K."/>
            <person name="Nakamura Y."/>
            <person name="Ichinomiya M."/>
            <person name="Sato N."/>
            <person name="Blanc-Mathieu R."/>
            <person name="Endo H."/>
            <person name="Kuwata A."/>
            <person name="Ogata H."/>
        </authorList>
    </citation>
    <scope>NUCLEOTIDE SEQUENCE [LARGE SCALE GENOMIC DNA]</scope>
    <source>
        <strain evidence="3">NIES 3701</strain>
    </source>
</reference>
<evidence type="ECO:0000313" key="2">
    <source>
        <dbReference type="EMBL" id="GMH94863.1"/>
    </source>
</evidence>
<evidence type="ECO:0000313" key="3">
    <source>
        <dbReference type="Proteomes" id="UP001165085"/>
    </source>
</evidence>
<protein>
    <submittedName>
        <fullName evidence="2">Uncharacterized protein</fullName>
    </submittedName>
</protein>
<keyword evidence="3" id="KW-1185">Reference proteome</keyword>